<dbReference type="Proteomes" id="UP000050761">
    <property type="component" value="Unassembled WGS sequence"/>
</dbReference>
<name>A0A183FTE3_HELPZ</name>
<keyword evidence="1" id="KW-0812">Transmembrane</keyword>
<proteinExistence type="predicted"/>
<reference evidence="3" key="1">
    <citation type="submission" date="2019-09" db="UniProtKB">
        <authorList>
            <consortium name="WormBaseParasite"/>
        </authorList>
    </citation>
    <scope>IDENTIFICATION</scope>
</reference>
<keyword evidence="1" id="KW-0472">Membrane</keyword>
<evidence type="ECO:0000313" key="3">
    <source>
        <dbReference type="WBParaSite" id="HPBE_0001132901-mRNA-1"/>
    </source>
</evidence>
<dbReference type="AlphaFoldDB" id="A0A183FTE3"/>
<evidence type="ECO:0000256" key="1">
    <source>
        <dbReference type="SAM" id="Phobius"/>
    </source>
</evidence>
<evidence type="ECO:0000313" key="2">
    <source>
        <dbReference type="Proteomes" id="UP000050761"/>
    </source>
</evidence>
<accession>A0A183FTE3</accession>
<organism evidence="2 3">
    <name type="scientific">Heligmosomoides polygyrus</name>
    <name type="common">Parasitic roundworm</name>
    <dbReference type="NCBI Taxonomy" id="6339"/>
    <lineage>
        <taxon>Eukaryota</taxon>
        <taxon>Metazoa</taxon>
        <taxon>Ecdysozoa</taxon>
        <taxon>Nematoda</taxon>
        <taxon>Chromadorea</taxon>
        <taxon>Rhabditida</taxon>
        <taxon>Rhabditina</taxon>
        <taxon>Rhabditomorpha</taxon>
        <taxon>Strongyloidea</taxon>
        <taxon>Heligmosomidae</taxon>
        <taxon>Heligmosomoides</taxon>
    </lineage>
</organism>
<feature type="transmembrane region" description="Helical" evidence="1">
    <location>
        <begin position="54"/>
        <end position="72"/>
    </location>
</feature>
<keyword evidence="1" id="KW-1133">Transmembrane helix</keyword>
<sequence>LCSPKTSFNPCRSMDLIEEQIRRRGMIRESTFGGQKQAWNYRSELGLDNKHRNIWIAYAIIIFLGFGMFVYVKSSVVLNRKEEMAERERIRRELKLHGADRKKLGVVDSY</sequence>
<dbReference type="WBParaSite" id="HPBE_0001132901-mRNA-1">
    <property type="protein sequence ID" value="HPBE_0001132901-mRNA-1"/>
    <property type="gene ID" value="HPBE_0001132901"/>
</dbReference>
<protein>
    <submittedName>
        <fullName evidence="3">Cytochrome c oxidase assembly protein COX20, mitochondrial</fullName>
    </submittedName>
</protein>
<keyword evidence="2" id="KW-1185">Reference proteome</keyword>